<protein>
    <recommendedName>
        <fullName evidence="3">Secreted protein</fullName>
    </recommendedName>
</protein>
<dbReference type="EMBL" id="BAAALF010000027">
    <property type="protein sequence ID" value="GAA1230892.1"/>
    <property type="molecule type" value="Genomic_DNA"/>
</dbReference>
<keyword evidence="2" id="KW-1185">Reference proteome</keyword>
<sequence>MVVPAPVTVVPVLLFDCCWLFMAHTSAVLCPVAASLTHVAKLIAITVWRDCYAVKAVTE</sequence>
<evidence type="ECO:0008006" key="3">
    <source>
        <dbReference type="Google" id="ProtNLM"/>
    </source>
</evidence>
<name>A0ABP4GMV2_9ACTN</name>
<organism evidence="1 2">
    <name type="scientific">Kitasatospora nipponensis</name>
    <dbReference type="NCBI Taxonomy" id="258049"/>
    <lineage>
        <taxon>Bacteria</taxon>
        <taxon>Bacillati</taxon>
        <taxon>Actinomycetota</taxon>
        <taxon>Actinomycetes</taxon>
        <taxon>Kitasatosporales</taxon>
        <taxon>Streptomycetaceae</taxon>
        <taxon>Kitasatospora</taxon>
    </lineage>
</organism>
<proteinExistence type="predicted"/>
<reference evidence="2" key="1">
    <citation type="journal article" date="2019" name="Int. J. Syst. Evol. Microbiol.">
        <title>The Global Catalogue of Microorganisms (GCM) 10K type strain sequencing project: providing services to taxonomists for standard genome sequencing and annotation.</title>
        <authorList>
            <consortium name="The Broad Institute Genomics Platform"/>
            <consortium name="The Broad Institute Genome Sequencing Center for Infectious Disease"/>
            <person name="Wu L."/>
            <person name="Ma J."/>
        </authorList>
    </citation>
    <scope>NUCLEOTIDE SEQUENCE [LARGE SCALE GENOMIC DNA]</scope>
    <source>
        <strain evidence="2">JCM 13004</strain>
    </source>
</reference>
<gene>
    <name evidence="1" type="ORF">GCM10009665_21610</name>
</gene>
<dbReference type="Proteomes" id="UP001500037">
    <property type="component" value="Unassembled WGS sequence"/>
</dbReference>
<evidence type="ECO:0000313" key="2">
    <source>
        <dbReference type="Proteomes" id="UP001500037"/>
    </source>
</evidence>
<comment type="caution">
    <text evidence="1">The sequence shown here is derived from an EMBL/GenBank/DDBJ whole genome shotgun (WGS) entry which is preliminary data.</text>
</comment>
<accession>A0ABP4GMV2</accession>
<evidence type="ECO:0000313" key="1">
    <source>
        <dbReference type="EMBL" id="GAA1230892.1"/>
    </source>
</evidence>